<dbReference type="AlphaFoldDB" id="A0A8J1XQM3"/>
<dbReference type="PANTHER" id="PTHR24202">
    <property type="entry name" value="E3 UBIQUITIN-PROTEIN LIGASE MIB2"/>
    <property type="match status" value="1"/>
</dbReference>
<organism evidence="9 10">
    <name type="scientific">Owenia fusiformis</name>
    <name type="common">Polychaete worm</name>
    <dbReference type="NCBI Taxonomy" id="6347"/>
    <lineage>
        <taxon>Eukaryota</taxon>
        <taxon>Metazoa</taxon>
        <taxon>Spiralia</taxon>
        <taxon>Lophotrochozoa</taxon>
        <taxon>Annelida</taxon>
        <taxon>Polychaeta</taxon>
        <taxon>Sedentaria</taxon>
        <taxon>Canalipalpata</taxon>
        <taxon>Sabellida</taxon>
        <taxon>Oweniida</taxon>
        <taxon>Oweniidae</taxon>
        <taxon>Owenia</taxon>
    </lineage>
</organism>
<keyword evidence="5" id="KW-0863">Zinc-finger</keyword>
<keyword evidence="4" id="KW-0677">Repeat</keyword>
<dbReference type="InterPro" id="IPR043145">
    <property type="entry name" value="Znf_ZZ_sf"/>
</dbReference>
<keyword evidence="3" id="KW-0479">Metal-binding</keyword>
<dbReference type="Pfam" id="PF00569">
    <property type="entry name" value="ZZ"/>
    <property type="match status" value="2"/>
</dbReference>
<dbReference type="EMBL" id="CAIIXF020000003">
    <property type="protein sequence ID" value="CAH1779269.1"/>
    <property type="molecule type" value="Genomic_DNA"/>
</dbReference>
<dbReference type="Pfam" id="PF18346">
    <property type="entry name" value="SH3_15"/>
    <property type="match status" value="3"/>
</dbReference>
<dbReference type="PROSITE" id="PS50135">
    <property type="entry name" value="ZF_ZZ_2"/>
    <property type="match status" value="1"/>
</dbReference>
<feature type="region of interest" description="Disordered" evidence="8">
    <location>
        <begin position="1"/>
        <end position="74"/>
    </location>
</feature>
<evidence type="ECO:0000256" key="6">
    <source>
        <dbReference type="ARBA" id="ARBA00022786"/>
    </source>
</evidence>
<keyword evidence="7" id="KW-0862">Zinc</keyword>
<evidence type="ECO:0000313" key="10">
    <source>
        <dbReference type="Proteomes" id="UP000749559"/>
    </source>
</evidence>
<dbReference type="GO" id="GO:0016567">
    <property type="term" value="P:protein ubiquitination"/>
    <property type="evidence" value="ECO:0007669"/>
    <property type="project" value="UniProtKB-UniPathway"/>
</dbReference>
<proteinExistence type="predicted"/>
<reference evidence="9" key="1">
    <citation type="submission" date="2022-03" db="EMBL/GenBank/DDBJ databases">
        <authorList>
            <person name="Martin C."/>
        </authorList>
    </citation>
    <scope>NUCLEOTIDE SEQUENCE</scope>
</reference>
<evidence type="ECO:0000256" key="8">
    <source>
        <dbReference type="SAM" id="MobiDB-lite"/>
    </source>
</evidence>
<sequence length="595" mass="65589">MVGANAGQRMSSTEVKKRMEKLYDSVKEDIPPPTMPSPQRTTDSSKKDIPARDLPIPPRKSPSLSGFTSSGKSDDVSSTVIHLVVHRHTKCRGCKQAPITGIRYLCYKHRDCSYCASCRRQGKQTNANCKFWKIAEIKQWTKENKGLVGKGTLHHGMRCSECEGPIVGELSTCTTCDDYNLCEICAVTCTHKKHRFITTSEPQKAIPRPDNEKSLEKHPGVTCDGCMHDIYGKRYKCAECENYDLCSVCEGVGLHENHKFLVIDRPDARGSTAEGIGYQVIREMVEQQMKQKEAEKKAAESDDDGVRKLAMLMAMLSGDESGDFSAGDVVYMTTNLEKAKELQEGHGGWNDLMARCLGKRGVVSGIVSHVRKVKFDDGMEWSINPALLSKNPDKGAASGKFNRYDIVVINCDARTLQQKQIGHGGCNEEMVKAIGVRGIVHGVDSDNDVVVEFINSDKWCLNPELLTKVDTSKEEIESGSLVIIIDDYEKVKQLQQGHGGWVSKMIEALGHAAVVKRVAGQRVEVDFNGNEWVFNKKAVVLVASGEEMIKVVGGGRARQRQELHGIAGMQALHMMAQLEAMKQAGGLEGNVCIIS</sequence>
<evidence type="ECO:0000256" key="7">
    <source>
        <dbReference type="ARBA" id="ARBA00022833"/>
    </source>
</evidence>
<feature type="compositionally biased region" description="Basic and acidic residues" evidence="8">
    <location>
        <begin position="14"/>
        <end position="30"/>
    </location>
</feature>
<protein>
    <submittedName>
        <fullName evidence="9">Uncharacterized protein</fullName>
    </submittedName>
</protein>
<evidence type="ECO:0000313" key="9">
    <source>
        <dbReference type="EMBL" id="CAH1779269.1"/>
    </source>
</evidence>
<dbReference type="Proteomes" id="UP000749559">
    <property type="component" value="Unassembled WGS sequence"/>
</dbReference>
<comment type="pathway">
    <text evidence="1">Protein modification; protein ubiquitination.</text>
</comment>
<feature type="compositionally biased region" description="Polar residues" evidence="8">
    <location>
        <begin position="62"/>
        <end position="74"/>
    </location>
</feature>
<dbReference type="PANTHER" id="PTHR24202:SF53">
    <property type="entry name" value="E3 UBIQUITIN-PROTEIN LIGASE MIB1"/>
    <property type="match status" value="1"/>
</dbReference>
<name>A0A8J1XQM3_OWEFU</name>
<dbReference type="GO" id="GO:0005737">
    <property type="term" value="C:cytoplasm"/>
    <property type="evidence" value="ECO:0007669"/>
    <property type="project" value="TreeGrafter"/>
</dbReference>
<dbReference type="GO" id="GO:0008270">
    <property type="term" value="F:zinc ion binding"/>
    <property type="evidence" value="ECO:0007669"/>
    <property type="project" value="UniProtKB-KW"/>
</dbReference>
<dbReference type="CDD" id="cd02340">
    <property type="entry name" value="ZZ_NBR1_like"/>
    <property type="match status" value="1"/>
</dbReference>
<dbReference type="InterPro" id="IPR000433">
    <property type="entry name" value="Znf_ZZ"/>
</dbReference>
<dbReference type="UniPathway" id="UPA00143"/>
<evidence type="ECO:0000256" key="5">
    <source>
        <dbReference type="ARBA" id="ARBA00022771"/>
    </source>
</evidence>
<dbReference type="SUPFAM" id="SSF57850">
    <property type="entry name" value="RING/U-box"/>
    <property type="match status" value="3"/>
</dbReference>
<dbReference type="GO" id="GO:0016740">
    <property type="term" value="F:transferase activity"/>
    <property type="evidence" value="ECO:0007669"/>
    <property type="project" value="UniProtKB-KW"/>
</dbReference>
<evidence type="ECO:0000256" key="2">
    <source>
        <dbReference type="ARBA" id="ARBA00022679"/>
    </source>
</evidence>
<gene>
    <name evidence="9" type="ORF">OFUS_LOCUS6096</name>
</gene>
<dbReference type="Gene3D" id="3.30.60.90">
    <property type="match status" value="3"/>
</dbReference>
<evidence type="ECO:0000256" key="4">
    <source>
        <dbReference type="ARBA" id="ARBA00022737"/>
    </source>
</evidence>
<evidence type="ECO:0000256" key="3">
    <source>
        <dbReference type="ARBA" id="ARBA00022723"/>
    </source>
</evidence>
<evidence type="ECO:0000256" key="1">
    <source>
        <dbReference type="ARBA" id="ARBA00004906"/>
    </source>
</evidence>
<dbReference type="OrthoDB" id="6133115at2759"/>
<keyword evidence="6" id="KW-0833">Ubl conjugation pathway</keyword>
<comment type="caution">
    <text evidence="9">The sequence shown here is derived from an EMBL/GenBank/DDBJ whole genome shotgun (WGS) entry which is preliminary data.</text>
</comment>
<dbReference type="InterPro" id="IPR040847">
    <property type="entry name" value="SH3_15"/>
</dbReference>
<keyword evidence="2" id="KW-0808">Transferase</keyword>
<dbReference type="SMART" id="SM00291">
    <property type="entry name" value="ZnF_ZZ"/>
    <property type="match status" value="3"/>
</dbReference>
<dbReference type="PROSITE" id="PS01357">
    <property type="entry name" value="ZF_ZZ_1"/>
    <property type="match status" value="1"/>
</dbReference>
<accession>A0A8J1XQM3</accession>
<keyword evidence="10" id="KW-1185">Reference proteome</keyword>